<sequence>MVRAGAGRARGGRAVPRHDLGGRVRHRAGCDHRRTGADRHRAELPQPPARGEDGDRVGGRALAADVGRRGGAQRAGLGRAARLGGDAARVRPAHRDVGDVRRAAPRLHRTGRRRPVPFPAGGTRRPGGLTGRGARVTLASVSCASATLVVWTSAWLHGAAAADDVLDALGFWAELHEVVADDDGTATALDLPGPDERPVGPALLLAALRRGNASTARMVLPIPGDVRGLGGQGPLSRFALSVGHAAVLPEVGVGLVPKLVADGVLRWTVFDLPTVTAVEHVPIGEAEHGLGSAMREAATALVTLDVARHRPNVRAEIAELSAEHSKLAWPAGMPPRALRVLQRAAEVAAILTVAASDAPGGAMSASAQAGRDQALRPLSEAVRRARLAAVDEAVRVLSDQGAGRH</sequence>
<dbReference type="PATRIC" id="fig|1179773.3.peg.3123"/>
<feature type="compositionally biased region" description="Basic and acidic residues" evidence="1">
    <location>
        <begin position="16"/>
        <end position="43"/>
    </location>
</feature>
<dbReference type="Proteomes" id="UP000006281">
    <property type="component" value="Chromosome"/>
</dbReference>
<reference evidence="2 3" key="1">
    <citation type="journal article" date="2012" name="BMC Genomics">
        <title>Complete genome sequence of Saccharothrix espanaensis DSM 44229T and comparison to the other completely sequenced Pseudonocardiaceae.</title>
        <authorList>
            <person name="Strobel T."/>
            <person name="Al-Dilaimi A."/>
            <person name="Blom J."/>
            <person name="Gessner A."/>
            <person name="Kalinowski J."/>
            <person name="Luzhetska M."/>
            <person name="Puhler A."/>
            <person name="Szczepanowski R."/>
            <person name="Bechthold A."/>
            <person name="Ruckert C."/>
        </authorList>
    </citation>
    <scope>NUCLEOTIDE SEQUENCE [LARGE SCALE GENOMIC DNA]</scope>
    <source>
        <strain evidence="3">ATCC 51144 / DSM 44229 / JCM 9112 / NBRC 15066 / NRRL 15764</strain>
    </source>
</reference>
<feature type="region of interest" description="Disordered" evidence="1">
    <location>
        <begin position="1"/>
        <end position="58"/>
    </location>
</feature>
<organism evidence="2 3">
    <name type="scientific">Saccharothrix espanaensis (strain ATCC 51144 / DSM 44229 / JCM 9112 / NBRC 15066 / NRRL 15764)</name>
    <dbReference type="NCBI Taxonomy" id="1179773"/>
    <lineage>
        <taxon>Bacteria</taxon>
        <taxon>Bacillati</taxon>
        <taxon>Actinomycetota</taxon>
        <taxon>Actinomycetes</taxon>
        <taxon>Pseudonocardiales</taxon>
        <taxon>Pseudonocardiaceae</taxon>
        <taxon>Saccharothrix</taxon>
    </lineage>
</organism>
<dbReference type="AlphaFoldDB" id="K0K0K9"/>
<dbReference type="eggNOG" id="ENOG5032EQ4">
    <property type="taxonomic scope" value="Bacteria"/>
</dbReference>
<gene>
    <name evidence="2" type="ordered locus">BN6_31240</name>
</gene>
<protein>
    <submittedName>
        <fullName evidence="2">Uncharacterized protein</fullName>
    </submittedName>
</protein>
<evidence type="ECO:0000313" key="3">
    <source>
        <dbReference type="Proteomes" id="UP000006281"/>
    </source>
</evidence>
<evidence type="ECO:0000256" key="1">
    <source>
        <dbReference type="SAM" id="MobiDB-lite"/>
    </source>
</evidence>
<dbReference type="EMBL" id="HE804045">
    <property type="protein sequence ID" value="CCH30429.1"/>
    <property type="molecule type" value="Genomic_DNA"/>
</dbReference>
<accession>K0K0K9</accession>
<dbReference type="HOGENOM" id="CLU_679504_0_0_11"/>
<name>K0K0K9_SACES</name>
<keyword evidence="3" id="KW-1185">Reference proteome</keyword>
<evidence type="ECO:0000313" key="2">
    <source>
        <dbReference type="EMBL" id="CCH30429.1"/>
    </source>
</evidence>
<dbReference type="KEGG" id="sesp:BN6_31240"/>
<proteinExistence type="predicted"/>
<feature type="region of interest" description="Disordered" evidence="1">
    <location>
        <begin position="111"/>
        <end position="130"/>
    </location>
</feature>
<dbReference type="STRING" id="1179773.BN6_31240"/>